<dbReference type="AlphaFoldDB" id="A0A8T0FMG6"/>
<keyword evidence="2" id="KW-1185">Reference proteome</keyword>
<gene>
    <name evidence="1" type="ORF">HNY73_005064</name>
</gene>
<reference evidence="1" key="2">
    <citation type="submission" date="2020-06" db="EMBL/GenBank/DDBJ databases">
        <authorList>
            <person name="Sheffer M."/>
        </authorList>
    </citation>
    <scope>NUCLEOTIDE SEQUENCE</scope>
</reference>
<protein>
    <submittedName>
        <fullName evidence="1">Uncharacterized protein</fullName>
    </submittedName>
</protein>
<comment type="caution">
    <text evidence="1">The sequence shown here is derived from an EMBL/GenBank/DDBJ whole genome shotgun (WGS) entry which is preliminary data.</text>
</comment>
<organism evidence="1 2">
    <name type="scientific">Argiope bruennichi</name>
    <name type="common">Wasp spider</name>
    <name type="synonym">Aranea bruennichi</name>
    <dbReference type="NCBI Taxonomy" id="94029"/>
    <lineage>
        <taxon>Eukaryota</taxon>
        <taxon>Metazoa</taxon>
        <taxon>Ecdysozoa</taxon>
        <taxon>Arthropoda</taxon>
        <taxon>Chelicerata</taxon>
        <taxon>Arachnida</taxon>
        <taxon>Araneae</taxon>
        <taxon>Araneomorphae</taxon>
        <taxon>Entelegynae</taxon>
        <taxon>Araneoidea</taxon>
        <taxon>Araneidae</taxon>
        <taxon>Argiope</taxon>
    </lineage>
</organism>
<proteinExistence type="predicted"/>
<evidence type="ECO:0000313" key="1">
    <source>
        <dbReference type="EMBL" id="KAF8789973.1"/>
    </source>
</evidence>
<sequence>MKVRQSPYGLIRSVYFTYRSNVKYAHRPGWKLELREGRMALGRIKEGIKYVDEMSPNKLAGTSLLIIILERVMVILIITSYRRIVALLSESSVVSDSYFSVPSECSLHSDGTLNSQAPSWNETL</sequence>
<evidence type="ECO:0000313" key="2">
    <source>
        <dbReference type="Proteomes" id="UP000807504"/>
    </source>
</evidence>
<accession>A0A8T0FMG6</accession>
<reference evidence="1" key="1">
    <citation type="journal article" date="2020" name="bioRxiv">
        <title>Chromosome-level reference genome of the European wasp spider Argiope bruennichi: a resource for studies on range expansion and evolutionary adaptation.</title>
        <authorList>
            <person name="Sheffer M.M."/>
            <person name="Hoppe A."/>
            <person name="Krehenwinkel H."/>
            <person name="Uhl G."/>
            <person name="Kuss A.W."/>
            <person name="Jensen L."/>
            <person name="Jensen C."/>
            <person name="Gillespie R.G."/>
            <person name="Hoff K.J."/>
            <person name="Prost S."/>
        </authorList>
    </citation>
    <scope>NUCLEOTIDE SEQUENCE</scope>
</reference>
<name>A0A8T0FMG6_ARGBR</name>
<dbReference type="EMBL" id="JABXBU010000011">
    <property type="protein sequence ID" value="KAF8789973.1"/>
    <property type="molecule type" value="Genomic_DNA"/>
</dbReference>
<dbReference type="Proteomes" id="UP000807504">
    <property type="component" value="Unassembled WGS sequence"/>
</dbReference>